<feature type="signal peptide" evidence="1">
    <location>
        <begin position="1"/>
        <end position="17"/>
    </location>
</feature>
<evidence type="ECO:0000313" key="2">
    <source>
        <dbReference type="EMBL" id="VFK60826.1"/>
    </source>
</evidence>
<reference evidence="2" key="1">
    <citation type="submission" date="2019-02" db="EMBL/GenBank/DDBJ databases">
        <authorList>
            <person name="Gruber-Vodicka R. H."/>
            <person name="Seah K. B. B."/>
        </authorList>
    </citation>
    <scope>NUCLEOTIDE SEQUENCE</scope>
    <source>
        <strain evidence="2">BECK_BY1</strain>
    </source>
</reference>
<dbReference type="EMBL" id="CAADFX010000136">
    <property type="protein sequence ID" value="VFK60826.1"/>
    <property type="molecule type" value="Genomic_DNA"/>
</dbReference>
<accession>A0A451A482</accession>
<protein>
    <submittedName>
        <fullName evidence="2">Uncharacterized protein</fullName>
    </submittedName>
</protein>
<keyword evidence="1" id="KW-0732">Signal</keyword>
<evidence type="ECO:0000256" key="1">
    <source>
        <dbReference type="SAM" id="SignalP"/>
    </source>
</evidence>
<feature type="chain" id="PRO_5018973952" evidence="1">
    <location>
        <begin position="18"/>
        <end position="70"/>
    </location>
</feature>
<name>A0A451A482_9GAMM</name>
<gene>
    <name evidence="2" type="ORF">BECKTUN1418D_GA0071000_11369</name>
</gene>
<proteinExistence type="predicted"/>
<organism evidence="2">
    <name type="scientific">Candidatus Kentrum sp. TUN</name>
    <dbReference type="NCBI Taxonomy" id="2126343"/>
    <lineage>
        <taxon>Bacteria</taxon>
        <taxon>Pseudomonadati</taxon>
        <taxon>Pseudomonadota</taxon>
        <taxon>Gammaproteobacteria</taxon>
        <taxon>Candidatus Kentrum</taxon>
    </lineage>
</organism>
<sequence length="70" mass="7960">MYGFFARLTFIPSSVMAAYFVPRLAYKLCNRQAAIWEKLEPLSIAKPRIKKQTGALFQRHMSLKGGVIPT</sequence>
<dbReference type="AlphaFoldDB" id="A0A451A482"/>